<organism evidence="2 3">
    <name type="scientific">Gossypium arboreum</name>
    <name type="common">Tree cotton</name>
    <name type="synonym">Gossypium nanking</name>
    <dbReference type="NCBI Taxonomy" id="29729"/>
    <lineage>
        <taxon>Eukaryota</taxon>
        <taxon>Viridiplantae</taxon>
        <taxon>Streptophyta</taxon>
        <taxon>Embryophyta</taxon>
        <taxon>Tracheophyta</taxon>
        <taxon>Spermatophyta</taxon>
        <taxon>Magnoliopsida</taxon>
        <taxon>eudicotyledons</taxon>
        <taxon>Gunneridae</taxon>
        <taxon>Pentapetalae</taxon>
        <taxon>rosids</taxon>
        <taxon>malvids</taxon>
        <taxon>Malvales</taxon>
        <taxon>Malvaceae</taxon>
        <taxon>Malvoideae</taxon>
        <taxon>Gossypium</taxon>
    </lineage>
</organism>
<feature type="compositionally biased region" description="Basic and acidic residues" evidence="1">
    <location>
        <begin position="1"/>
        <end position="14"/>
    </location>
</feature>
<evidence type="ECO:0000313" key="3">
    <source>
        <dbReference type="Proteomes" id="UP001358586"/>
    </source>
</evidence>
<evidence type="ECO:0000256" key="1">
    <source>
        <dbReference type="SAM" id="MobiDB-lite"/>
    </source>
</evidence>
<accession>A0ABR0QI87</accession>
<feature type="compositionally biased region" description="Polar residues" evidence="1">
    <location>
        <begin position="119"/>
        <end position="132"/>
    </location>
</feature>
<feature type="region of interest" description="Disordered" evidence="1">
    <location>
        <begin position="119"/>
        <end position="139"/>
    </location>
</feature>
<evidence type="ECO:0000313" key="2">
    <source>
        <dbReference type="EMBL" id="KAK5838668.1"/>
    </source>
</evidence>
<dbReference type="EMBL" id="JARKNE010000003">
    <property type="protein sequence ID" value="KAK5838668.1"/>
    <property type="molecule type" value="Genomic_DNA"/>
</dbReference>
<name>A0ABR0QI87_GOSAR</name>
<dbReference type="Proteomes" id="UP001358586">
    <property type="component" value="Chromosome 3"/>
</dbReference>
<gene>
    <name evidence="2" type="ORF">PVK06_007403</name>
</gene>
<feature type="region of interest" description="Disordered" evidence="1">
    <location>
        <begin position="1"/>
        <end position="58"/>
    </location>
</feature>
<sequence>MRADLVASKKREDTTAYGPWMLVERKSRRNSRNNGSFRTENKEKGKSGSRFGALTSMEGNKSSRLGGIILENGLPNAIIADSDINRPMVGSTLRAVGSNIGERAEDPKLANVIQASTLEGSKNQALGPTQNDPEGENNIEDTNISFKTVDAVPELIEIQSANISEGLNSNSHTSILFKEKEAADNSNMGKISLQDLDASKI</sequence>
<proteinExistence type="predicted"/>
<protein>
    <submittedName>
        <fullName evidence="2">Uncharacterized protein</fullName>
    </submittedName>
</protein>
<reference evidence="2 3" key="1">
    <citation type="submission" date="2023-03" db="EMBL/GenBank/DDBJ databases">
        <title>WGS of Gossypium arboreum.</title>
        <authorList>
            <person name="Yu D."/>
        </authorList>
    </citation>
    <scope>NUCLEOTIDE SEQUENCE [LARGE SCALE GENOMIC DNA]</scope>
    <source>
        <tissue evidence="2">Leaf</tissue>
    </source>
</reference>
<comment type="caution">
    <text evidence="2">The sequence shown here is derived from an EMBL/GenBank/DDBJ whole genome shotgun (WGS) entry which is preliminary data.</text>
</comment>
<keyword evidence="3" id="KW-1185">Reference proteome</keyword>